<organism evidence="1 2">
    <name type="scientific">Symbiodinium natans</name>
    <dbReference type="NCBI Taxonomy" id="878477"/>
    <lineage>
        <taxon>Eukaryota</taxon>
        <taxon>Sar</taxon>
        <taxon>Alveolata</taxon>
        <taxon>Dinophyceae</taxon>
        <taxon>Suessiales</taxon>
        <taxon>Symbiodiniaceae</taxon>
        <taxon>Symbiodinium</taxon>
    </lineage>
</organism>
<evidence type="ECO:0000313" key="1">
    <source>
        <dbReference type="EMBL" id="CAE7586049.1"/>
    </source>
</evidence>
<dbReference type="Proteomes" id="UP000604046">
    <property type="component" value="Unassembled WGS sequence"/>
</dbReference>
<evidence type="ECO:0000313" key="2">
    <source>
        <dbReference type="Proteomes" id="UP000604046"/>
    </source>
</evidence>
<gene>
    <name evidence="1" type="ORF">SNAT2548_LOCUS33407</name>
</gene>
<dbReference type="AlphaFoldDB" id="A0A812URM1"/>
<accession>A0A812URM1</accession>
<sequence>MVAVGYPSGGTSSKWKVVHSRVIIRKDASTTAAILGFQAQGKILEGVVQEVSGQPWLRVQHSGIDGKECDGYMLINGASVGLGQLLERVKDPVARPQAQARVKAQDPVPKAKTRAKPNLGDLSKWIRHANVQASRFQVVANVVMVRNMPSTQADAVGVVKKGEILDGQPREGWLLVDEKGPEALERGEGRWILLDGKELGLGQLLRPQIPAPVVSKSFATSIQLTFDMDMSKYELEVECEIGESFRTPCCEGKSMLVHGLHPGSDVRLRFVSQGKEDETGEWEVAETTDVAEWEVTSGAAVSSVHASALQDGPALLSVY</sequence>
<protein>
    <submittedName>
        <fullName evidence="1">Uncharacterized protein</fullName>
    </submittedName>
</protein>
<dbReference type="EMBL" id="CAJNDS010002756">
    <property type="protein sequence ID" value="CAE7586049.1"/>
    <property type="molecule type" value="Genomic_DNA"/>
</dbReference>
<dbReference type="OrthoDB" id="550558at2759"/>
<comment type="caution">
    <text evidence="1">The sequence shown here is derived from an EMBL/GenBank/DDBJ whole genome shotgun (WGS) entry which is preliminary data.</text>
</comment>
<keyword evidence="2" id="KW-1185">Reference proteome</keyword>
<proteinExistence type="predicted"/>
<name>A0A812URM1_9DINO</name>
<reference evidence="1" key="1">
    <citation type="submission" date="2021-02" db="EMBL/GenBank/DDBJ databases">
        <authorList>
            <person name="Dougan E. K."/>
            <person name="Rhodes N."/>
            <person name="Thang M."/>
            <person name="Chan C."/>
        </authorList>
    </citation>
    <scope>NUCLEOTIDE SEQUENCE</scope>
</reference>